<dbReference type="Proteomes" id="UP000186817">
    <property type="component" value="Unassembled WGS sequence"/>
</dbReference>
<dbReference type="EMBL" id="LSRX01000041">
    <property type="protein sequence ID" value="OLQ12574.1"/>
    <property type="molecule type" value="Genomic_DNA"/>
</dbReference>
<comment type="caution">
    <text evidence="2">The sequence shown here is derived from an EMBL/GenBank/DDBJ whole genome shotgun (WGS) entry which is preliminary data.</text>
</comment>
<protein>
    <submittedName>
        <fullName evidence="2">Uncharacterized protein</fullName>
    </submittedName>
</protein>
<proteinExistence type="predicted"/>
<keyword evidence="1" id="KW-0175">Coiled coil</keyword>
<feature type="coiled-coil region" evidence="1">
    <location>
        <begin position="404"/>
        <end position="431"/>
    </location>
</feature>
<evidence type="ECO:0000256" key="1">
    <source>
        <dbReference type="SAM" id="Coils"/>
    </source>
</evidence>
<name>A0A1Q9EYP4_SYMMI</name>
<dbReference type="OrthoDB" id="10283024at2759"/>
<evidence type="ECO:0000313" key="2">
    <source>
        <dbReference type="EMBL" id="OLQ12574.1"/>
    </source>
</evidence>
<accession>A0A1Q9EYP4</accession>
<organism evidence="2 3">
    <name type="scientific">Symbiodinium microadriaticum</name>
    <name type="common">Dinoflagellate</name>
    <name type="synonym">Zooxanthella microadriatica</name>
    <dbReference type="NCBI Taxonomy" id="2951"/>
    <lineage>
        <taxon>Eukaryota</taxon>
        <taxon>Sar</taxon>
        <taxon>Alveolata</taxon>
        <taxon>Dinophyceae</taxon>
        <taxon>Suessiales</taxon>
        <taxon>Symbiodiniaceae</taxon>
        <taxon>Symbiodinium</taxon>
    </lineage>
</organism>
<gene>
    <name evidence="2" type="ORF">AK812_SmicGene3530</name>
</gene>
<keyword evidence="3" id="KW-1185">Reference proteome</keyword>
<dbReference type="AlphaFoldDB" id="A0A1Q9EYP4"/>
<evidence type="ECO:0000313" key="3">
    <source>
        <dbReference type="Proteomes" id="UP000186817"/>
    </source>
</evidence>
<reference evidence="2 3" key="1">
    <citation type="submission" date="2016-02" db="EMBL/GenBank/DDBJ databases">
        <title>Genome analysis of coral dinoflagellate symbionts highlights evolutionary adaptations to a symbiotic lifestyle.</title>
        <authorList>
            <person name="Aranda M."/>
            <person name="Li Y."/>
            <person name="Liew Y.J."/>
            <person name="Baumgarten S."/>
            <person name="Simakov O."/>
            <person name="Wilson M."/>
            <person name="Piel J."/>
            <person name="Ashoor H."/>
            <person name="Bougouffa S."/>
            <person name="Bajic V.B."/>
            <person name="Ryu T."/>
            <person name="Ravasi T."/>
            <person name="Bayer T."/>
            <person name="Micklem G."/>
            <person name="Kim H."/>
            <person name="Bhak J."/>
            <person name="Lajeunesse T.C."/>
            <person name="Voolstra C.R."/>
        </authorList>
    </citation>
    <scope>NUCLEOTIDE SEQUENCE [LARGE SCALE GENOMIC DNA]</scope>
    <source>
        <strain evidence="2 3">CCMP2467</strain>
    </source>
</reference>
<sequence>MLNALRWRRPGQWNMLVCDRSALFSAMLRSQQAHKWTCHPLESRLQVVLRQLQAAWDGTTPKPSWRLDMEAHPDRWNLRRDLDGSLVWMVRLGFERHGLVGVDIKSHQHGDLLPHPVVVKGNEQQDMGCRNAQRQPLPENIRLPSGGPFAFIAREGRMLTAPARDTVRKILRDQAARQWKQRRVQGKIAREGTDLFCAVLHPRLYTAVPIPTRWQTLALPQDGEVVDISGFQFRCLRAVGGGWTEQLHSDPELLRLAEEEARRQGRPVRTCPLCLAAAGTPRHVALNCAAMRPLVNHVRDLLEAELLLLRSSSELLREAARWSQARVVETPSGADRATWPHLCAWRCLITTPEREAFLSQNDLISSSTGVDQERSEELAYRGVLPLALGRFLCGSGVAAGADDVEEEHAVLRRMEAVMAEAEARRDFRRRKLPLDQKCPLQPKKDAAVRRVRQEEERGQIYVGSVAVQAFLQADDKFSPAPGAAASQRKTWRVQGAV</sequence>